<dbReference type="EMBL" id="BLZR01000001">
    <property type="protein sequence ID" value="GFP78317.1"/>
    <property type="molecule type" value="Genomic_DNA"/>
</dbReference>
<evidence type="ECO:0000313" key="2">
    <source>
        <dbReference type="EMBL" id="GFP78317.1"/>
    </source>
</evidence>
<gene>
    <name evidence="2" type="ORF">bsdtw1_04536</name>
</gene>
<dbReference type="Gene3D" id="3.40.50.10770">
    <property type="entry name" value="Hypothetical protein VC1899 like domain (Restriction endonuclease-like)"/>
    <property type="match status" value="1"/>
</dbReference>
<comment type="caution">
    <text evidence="2">The sequence shown here is derived from an EMBL/GenBank/DDBJ whole genome shotgun (WGS) entry which is preliminary data.</text>
</comment>
<dbReference type="RefSeq" id="WP_183279619.1">
    <property type="nucleotide sequence ID" value="NZ_BLZR01000001.1"/>
</dbReference>
<reference evidence="2 3" key="1">
    <citation type="submission" date="2020-07" db="EMBL/GenBank/DDBJ databases">
        <title>A new beta-1,3-glucan-decomposing anaerobic bacterium isolated from anoxic soil subjected to biological soil disinfestation.</title>
        <authorList>
            <person name="Ueki A."/>
            <person name="Tonouchi A."/>
        </authorList>
    </citation>
    <scope>NUCLEOTIDE SEQUENCE [LARGE SCALE GENOMIC DNA]</scope>
    <source>
        <strain evidence="2 3">TW1</strain>
    </source>
</reference>
<organism evidence="2 3">
    <name type="scientific">Clostridium fungisolvens</name>
    <dbReference type="NCBI Taxonomy" id="1604897"/>
    <lineage>
        <taxon>Bacteria</taxon>
        <taxon>Bacillati</taxon>
        <taxon>Bacillota</taxon>
        <taxon>Clostridia</taxon>
        <taxon>Eubacteriales</taxon>
        <taxon>Clostridiaceae</taxon>
        <taxon>Clostridium</taxon>
    </lineage>
</organism>
<evidence type="ECO:0000259" key="1">
    <source>
        <dbReference type="Pfam" id="PF09002"/>
    </source>
</evidence>
<accession>A0A6V8SMB5</accession>
<sequence length="382" mass="44561">MEYNTLVNLLDTHNEANIIATDRFKPKEVIFIYKQVKEQQLQLDILKKYYNSKFPSITFTSESIDKFNVESIKSVLEKYKNKGLLINVTSGERIYSLTLLYLAQKYNIKCIYLDAENKKLISFNDEGIDITGENFYDLNIEEIIESSGGSIIVDSTENNNKAIIDQITDLISNNLGMWERLKYRLYDSKVFIHNQLDPMTIKLDMNYLTKEEIDIYNSMLDLLKKNNQIQYTLEQHNHITIKFLNNHIKSFIFKSGSWLEAYTKRVVDNIRQVDEVKSGLLFFWDDEKNRVKNELDVVAIKNSTLICISCKDTAKYDEIALNELNVYAEQLGGENVVKILVATKVPLKHSVQERAKEMNIELVIYDGNKKVFEEKLRKIILR</sequence>
<dbReference type="InterPro" id="IPR015093">
    <property type="entry name" value="Card1_endonucl_dom"/>
</dbReference>
<dbReference type="SUPFAM" id="SSF52980">
    <property type="entry name" value="Restriction endonuclease-like"/>
    <property type="match status" value="1"/>
</dbReference>
<feature type="domain" description="Card1 endonuclease" evidence="1">
    <location>
        <begin position="253"/>
        <end position="366"/>
    </location>
</feature>
<protein>
    <recommendedName>
        <fullName evidence="1">Card1 endonuclease domain-containing protein</fullName>
    </recommendedName>
</protein>
<dbReference type="Pfam" id="PF09002">
    <property type="entry name" value="Card1_endonuc"/>
    <property type="match status" value="1"/>
</dbReference>
<evidence type="ECO:0000313" key="3">
    <source>
        <dbReference type="Proteomes" id="UP000580568"/>
    </source>
</evidence>
<dbReference type="InterPro" id="IPR011856">
    <property type="entry name" value="tRNA_endonuc-like_dom_sf"/>
</dbReference>
<dbReference type="AlphaFoldDB" id="A0A6V8SMB5"/>
<dbReference type="Gene3D" id="3.40.1350.10">
    <property type="match status" value="1"/>
</dbReference>
<keyword evidence="3" id="KW-1185">Reference proteome</keyword>
<dbReference type="Proteomes" id="UP000580568">
    <property type="component" value="Unassembled WGS sequence"/>
</dbReference>
<dbReference type="GO" id="GO:0003676">
    <property type="term" value="F:nucleic acid binding"/>
    <property type="evidence" value="ECO:0007669"/>
    <property type="project" value="InterPro"/>
</dbReference>
<dbReference type="InterPro" id="IPR011335">
    <property type="entry name" value="Restrct_endonuc-II-like"/>
</dbReference>
<name>A0A6V8SMB5_9CLOT</name>
<proteinExistence type="predicted"/>